<dbReference type="InterPro" id="IPR013750">
    <property type="entry name" value="GHMP_kinase_C_dom"/>
</dbReference>
<dbReference type="CDD" id="cd04301">
    <property type="entry name" value="NAT_SF"/>
    <property type="match status" value="1"/>
</dbReference>
<organism evidence="12 13">
    <name type="scientific">Frateuria terrea</name>
    <dbReference type="NCBI Taxonomy" id="529704"/>
    <lineage>
        <taxon>Bacteria</taxon>
        <taxon>Pseudomonadati</taxon>
        <taxon>Pseudomonadota</taxon>
        <taxon>Gammaproteobacteria</taxon>
        <taxon>Lysobacterales</taxon>
        <taxon>Rhodanobacteraceae</taxon>
        <taxon>Frateuria</taxon>
    </lineage>
</organism>
<dbReference type="InterPro" id="IPR036554">
    <property type="entry name" value="GHMP_kinase_C_sf"/>
</dbReference>
<dbReference type="Pfam" id="PF08544">
    <property type="entry name" value="GHMP_kinases_C"/>
    <property type="match status" value="1"/>
</dbReference>
<dbReference type="Gene3D" id="3.30.230.10">
    <property type="match status" value="1"/>
</dbReference>
<dbReference type="GO" id="GO:0019288">
    <property type="term" value="P:isopentenyl diphosphate biosynthetic process, methylerythritol 4-phosphate pathway"/>
    <property type="evidence" value="ECO:0007669"/>
    <property type="project" value="UniProtKB-UniRule"/>
</dbReference>
<keyword evidence="5 10" id="KW-0547">Nucleotide-binding</keyword>
<dbReference type="GO" id="GO:0016747">
    <property type="term" value="F:acyltransferase activity, transferring groups other than amino-acyl groups"/>
    <property type="evidence" value="ECO:0007669"/>
    <property type="project" value="InterPro"/>
</dbReference>
<feature type="active site" evidence="10">
    <location>
        <position position="185"/>
    </location>
</feature>
<evidence type="ECO:0000256" key="1">
    <source>
        <dbReference type="ARBA" id="ARBA00009684"/>
    </source>
</evidence>
<evidence type="ECO:0000256" key="4">
    <source>
        <dbReference type="ARBA" id="ARBA00022679"/>
    </source>
</evidence>
<dbReference type="NCBIfam" id="TIGR00154">
    <property type="entry name" value="ispE"/>
    <property type="match status" value="1"/>
</dbReference>
<keyword evidence="8 10" id="KW-0414">Isoprene biosynthesis</keyword>
<evidence type="ECO:0000259" key="11">
    <source>
        <dbReference type="PROSITE" id="PS51186"/>
    </source>
</evidence>
<evidence type="ECO:0000256" key="8">
    <source>
        <dbReference type="ARBA" id="ARBA00023229"/>
    </source>
</evidence>
<dbReference type="STRING" id="529704.SAMN02927913_3127"/>
<keyword evidence="7 10" id="KW-0067">ATP-binding</keyword>
<dbReference type="InterPro" id="IPR004424">
    <property type="entry name" value="IspE"/>
</dbReference>
<dbReference type="Gene3D" id="3.40.630.30">
    <property type="match status" value="1"/>
</dbReference>
<evidence type="ECO:0000313" key="12">
    <source>
        <dbReference type="EMBL" id="SEJ10373.1"/>
    </source>
</evidence>
<dbReference type="GO" id="GO:0005524">
    <property type="term" value="F:ATP binding"/>
    <property type="evidence" value="ECO:0007669"/>
    <property type="project" value="UniProtKB-UniRule"/>
</dbReference>
<keyword evidence="13" id="KW-1185">Reference proteome</keyword>
<dbReference type="GO" id="GO:0016114">
    <property type="term" value="P:terpenoid biosynthetic process"/>
    <property type="evidence" value="ECO:0007669"/>
    <property type="project" value="UniProtKB-UniRule"/>
</dbReference>
<comment type="similarity">
    <text evidence="1 10">Belongs to the GHMP kinase family. IspE subfamily.</text>
</comment>
<name>A0A1H6W0F0_9GAMM</name>
<dbReference type="PANTHER" id="PTHR43527">
    <property type="entry name" value="4-DIPHOSPHOCYTIDYL-2-C-METHYL-D-ERYTHRITOL KINASE, CHLOROPLASTIC"/>
    <property type="match status" value="1"/>
</dbReference>
<dbReference type="AlphaFoldDB" id="A0A1H6W0F0"/>
<dbReference type="Gene3D" id="3.30.70.890">
    <property type="entry name" value="GHMP kinase, C-terminal domain"/>
    <property type="match status" value="1"/>
</dbReference>
<dbReference type="HAMAP" id="MF_00061">
    <property type="entry name" value="IspE"/>
    <property type="match status" value="1"/>
</dbReference>
<comment type="pathway">
    <text evidence="10">Isoprenoid biosynthesis; isopentenyl diphosphate biosynthesis via DXP pathway; isopentenyl diphosphate from 1-deoxy-D-xylulose 5-phosphate: step 3/6.</text>
</comment>
<gene>
    <name evidence="10" type="primary">ispE</name>
    <name evidence="12" type="ORF">SAMN04487997_2526</name>
</gene>
<sequence>MAVTIARATAAHVPALCAIERTAVELFRGHRAWSAYAAMAIPPELLEVATARGLVWVALEQDAPVGFVWLDDTMGEGMIGVAEIDVLPSHGRRGIGAALLEHACAWARAAGYRAVGLGTLGDVPWNAPFYERHGFAVVDKDEPAFARARERDRENGFPDDLRVFMSRDLAAPSVKEWTAWPAPAKLNLFLRIVGRRADGYHDLQTVFRLLDWGDELRVRVRADSGIVRANEVPGVPAEADLVVRAARLLQAEAGVAQGAEILVDKRIPMGGGLGGGSSDAATTLVSLNHLWGCGLTEDALAGLAHRLGADVPVFVRGRSAWAEGVGERLVPAVLPRRWYVVLDPGEHVPTAALFQAPELTRNAPPATISSFASGETVENAFEPVVRARHPRVAAALDWLSRFGRARLSGSGGCVFLETASLAQARKVVRECPAAFVAQLAAGVEVSPLHRALARHRGRSAMPEQPLRA</sequence>
<protein>
    <recommendedName>
        <fullName evidence="3 10">4-diphosphocytidyl-2-C-methyl-D-erythritol kinase</fullName>
        <shortName evidence="10">CMK</shortName>
        <ecNumber evidence="2 10">2.7.1.148</ecNumber>
    </recommendedName>
    <alternativeName>
        <fullName evidence="9 10">4-(cytidine-5'-diphospho)-2-C-methyl-D-erythritol kinase</fullName>
    </alternativeName>
</protein>
<dbReference type="InterPro" id="IPR014721">
    <property type="entry name" value="Ribsml_uS5_D2-typ_fold_subgr"/>
</dbReference>
<dbReference type="OrthoDB" id="9809438at2"/>
<reference evidence="12 13" key="1">
    <citation type="submission" date="2016-10" db="EMBL/GenBank/DDBJ databases">
        <authorList>
            <person name="de Groot N.N."/>
        </authorList>
    </citation>
    <scope>NUCLEOTIDE SEQUENCE [LARGE SCALE GENOMIC DNA]</scope>
    <source>
        <strain evidence="12 13">DSM 26515</strain>
    </source>
</reference>
<dbReference type="SUPFAM" id="SSF55729">
    <property type="entry name" value="Acyl-CoA N-acyltransferases (Nat)"/>
    <property type="match status" value="1"/>
</dbReference>
<dbReference type="InterPro" id="IPR016181">
    <property type="entry name" value="Acyl_CoA_acyltransferase"/>
</dbReference>
<dbReference type="EMBL" id="FNYC01000004">
    <property type="protein sequence ID" value="SEJ10373.1"/>
    <property type="molecule type" value="Genomic_DNA"/>
</dbReference>
<feature type="domain" description="N-acetyltransferase" evidence="11">
    <location>
        <begin position="3"/>
        <end position="170"/>
    </location>
</feature>
<dbReference type="Pfam" id="PF00288">
    <property type="entry name" value="GHMP_kinases_N"/>
    <property type="match status" value="1"/>
</dbReference>
<evidence type="ECO:0000256" key="7">
    <source>
        <dbReference type="ARBA" id="ARBA00022840"/>
    </source>
</evidence>
<evidence type="ECO:0000313" key="13">
    <source>
        <dbReference type="Proteomes" id="UP000199420"/>
    </source>
</evidence>
<dbReference type="SUPFAM" id="SSF54211">
    <property type="entry name" value="Ribosomal protein S5 domain 2-like"/>
    <property type="match status" value="1"/>
</dbReference>
<evidence type="ECO:0000256" key="6">
    <source>
        <dbReference type="ARBA" id="ARBA00022777"/>
    </source>
</evidence>
<dbReference type="InterPro" id="IPR006204">
    <property type="entry name" value="GHMP_kinase_N_dom"/>
</dbReference>
<dbReference type="EC" id="2.7.1.148" evidence="2 10"/>
<dbReference type="RefSeq" id="WP_091339071.1">
    <property type="nucleotide sequence ID" value="NZ_FNYC01000004.1"/>
</dbReference>
<dbReference type="Proteomes" id="UP000199420">
    <property type="component" value="Unassembled WGS sequence"/>
</dbReference>
<comment type="catalytic activity">
    <reaction evidence="10">
        <text>4-CDP-2-C-methyl-D-erythritol + ATP = 4-CDP-2-C-methyl-D-erythritol 2-phosphate + ADP + H(+)</text>
        <dbReference type="Rhea" id="RHEA:18437"/>
        <dbReference type="ChEBI" id="CHEBI:15378"/>
        <dbReference type="ChEBI" id="CHEBI:30616"/>
        <dbReference type="ChEBI" id="CHEBI:57823"/>
        <dbReference type="ChEBI" id="CHEBI:57919"/>
        <dbReference type="ChEBI" id="CHEBI:456216"/>
        <dbReference type="EC" id="2.7.1.148"/>
    </reaction>
</comment>
<evidence type="ECO:0000256" key="10">
    <source>
        <dbReference type="HAMAP-Rule" id="MF_00061"/>
    </source>
</evidence>
<dbReference type="PROSITE" id="PS51186">
    <property type="entry name" value="GNAT"/>
    <property type="match status" value="1"/>
</dbReference>
<comment type="function">
    <text evidence="10">Catalyzes the phosphorylation of the position 2 hydroxy group of 4-diphosphocytidyl-2C-methyl-D-erythritol.</text>
</comment>
<evidence type="ECO:0000256" key="3">
    <source>
        <dbReference type="ARBA" id="ARBA00017473"/>
    </source>
</evidence>
<keyword evidence="4 10" id="KW-0808">Transferase</keyword>
<evidence type="ECO:0000256" key="5">
    <source>
        <dbReference type="ARBA" id="ARBA00022741"/>
    </source>
</evidence>
<dbReference type="SUPFAM" id="SSF55060">
    <property type="entry name" value="GHMP Kinase, C-terminal domain"/>
    <property type="match status" value="1"/>
</dbReference>
<feature type="binding site" evidence="10">
    <location>
        <begin position="268"/>
        <end position="278"/>
    </location>
    <ligand>
        <name>ATP</name>
        <dbReference type="ChEBI" id="CHEBI:30616"/>
    </ligand>
</feature>
<feature type="active site" evidence="10">
    <location>
        <position position="310"/>
    </location>
</feature>
<evidence type="ECO:0000256" key="2">
    <source>
        <dbReference type="ARBA" id="ARBA00012052"/>
    </source>
</evidence>
<dbReference type="GO" id="GO:0050515">
    <property type="term" value="F:4-(cytidine 5'-diphospho)-2-C-methyl-D-erythritol kinase activity"/>
    <property type="evidence" value="ECO:0007669"/>
    <property type="project" value="UniProtKB-UniRule"/>
</dbReference>
<proteinExistence type="inferred from homology"/>
<accession>A0A1H6W0F0</accession>
<dbReference type="UniPathway" id="UPA00056">
    <property type="reaction ID" value="UER00094"/>
</dbReference>
<keyword evidence="6 10" id="KW-0418">Kinase</keyword>
<dbReference type="PANTHER" id="PTHR43527:SF2">
    <property type="entry name" value="4-DIPHOSPHOCYTIDYL-2-C-METHYL-D-ERYTHRITOL KINASE, CHLOROPLASTIC"/>
    <property type="match status" value="1"/>
</dbReference>
<evidence type="ECO:0000256" key="9">
    <source>
        <dbReference type="ARBA" id="ARBA00032554"/>
    </source>
</evidence>
<dbReference type="InterPro" id="IPR020568">
    <property type="entry name" value="Ribosomal_Su5_D2-typ_SF"/>
</dbReference>
<dbReference type="Pfam" id="PF13508">
    <property type="entry name" value="Acetyltransf_7"/>
    <property type="match status" value="1"/>
</dbReference>
<dbReference type="InterPro" id="IPR000182">
    <property type="entry name" value="GNAT_dom"/>
</dbReference>